<dbReference type="EMBL" id="CP099959">
    <property type="protein sequence ID" value="XCC56908.1"/>
    <property type="molecule type" value="Genomic_DNA"/>
</dbReference>
<accession>A0AAU7ZZZ9</accession>
<organism evidence="2">
    <name type="scientific">Polynucleobacter sp. UK-FUSCHL-C3</name>
    <dbReference type="NCBI Taxonomy" id="2955208"/>
    <lineage>
        <taxon>Bacteria</taxon>
        <taxon>Pseudomonadati</taxon>
        <taxon>Pseudomonadota</taxon>
        <taxon>Betaproteobacteria</taxon>
        <taxon>Burkholderiales</taxon>
        <taxon>Burkholderiaceae</taxon>
        <taxon>Polynucleobacter</taxon>
    </lineage>
</organism>
<keyword evidence="1" id="KW-1133">Transmembrane helix</keyword>
<dbReference type="RefSeq" id="WP_353437909.1">
    <property type="nucleotide sequence ID" value="NZ_CP099959.1"/>
</dbReference>
<proteinExistence type="predicted"/>
<evidence type="ECO:0000256" key="1">
    <source>
        <dbReference type="SAM" id="Phobius"/>
    </source>
</evidence>
<protein>
    <submittedName>
        <fullName evidence="2">Uncharacterized protein</fullName>
    </submittedName>
</protein>
<feature type="transmembrane region" description="Helical" evidence="1">
    <location>
        <begin position="12"/>
        <end position="30"/>
    </location>
</feature>
<keyword evidence="1" id="KW-0812">Transmembrane</keyword>
<keyword evidence="1" id="KW-0472">Membrane</keyword>
<name>A0AAU7ZZZ9_9BURK</name>
<dbReference type="AlphaFoldDB" id="A0AAU7ZZZ9"/>
<evidence type="ECO:0000313" key="2">
    <source>
        <dbReference type="EMBL" id="XCC56908.1"/>
    </source>
</evidence>
<gene>
    <name evidence="2" type="ORF">NKE59_05225</name>
</gene>
<reference evidence="2" key="1">
    <citation type="submission" date="2022-06" db="EMBL/GenBank/DDBJ databases">
        <title>New Polynucleobacter species.</title>
        <authorList>
            <person name="Hahn M.W."/>
        </authorList>
    </citation>
    <scope>NUCLEOTIDE SEQUENCE</scope>
    <source>
        <strain evidence="2">UK-FUSCHL-C3</strain>
    </source>
</reference>
<sequence length="58" mass="6629">MGYFPQDTLRRVMMAVFVVLAIVELTRGSWFFIVDLLFALSLSPKIFAGVVGMFKRKD</sequence>